<keyword evidence="3" id="KW-0326">Glycosidase</keyword>
<dbReference type="GO" id="GO:0005975">
    <property type="term" value="P:carbohydrate metabolic process"/>
    <property type="evidence" value="ECO:0007669"/>
    <property type="project" value="InterPro"/>
</dbReference>
<name>A0A975XZ78_9ACTN</name>
<reference evidence="6" key="1">
    <citation type="submission" date="2021-06" db="EMBL/GenBank/DDBJ databases">
        <title>Complete genome sequence of Nocardioides sp. G188.</title>
        <authorList>
            <person name="Im W.-T."/>
        </authorList>
    </citation>
    <scope>NUCLEOTIDE SEQUENCE</scope>
    <source>
        <strain evidence="6">G188</strain>
    </source>
</reference>
<accession>A0A975XZ78</accession>
<dbReference type="GO" id="GO:0004553">
    <property type="term" value="F:hydrolase activity, hydrolyzing O-glycosyl compounds"/>
    <property type="evidence" value="ECO:0007669"/>
    <property type="project" value="InterPro"/>
</dbReference>
<dbReference type="EMBL" id="CP077062">
    <property type="protein sequence ID" value="QWZ06994.1"/>
    <property type="molecule type" value="Genomic_DNA"/>
</dbReference>
<gene>
    <name evidence="6" type="ORF">KRR39_15945</name>
</gene>
<organism evidence="6 7">
    <name type="scientific">Nocardioides panacis</name>
    <dbReference type="NCBI Taxonomy" id="2849501"/>
    <lineage>
        <taxon>Bacteria</taxon>
        <taxon>Bacillati</taxon>
        <taxon>Actinomycetota</taxon>
        <taxon>Actinomycetes</taxon>
        <taxon>Propionibacteriales</taxon>
        <taxon>Nocardioidaceae</taxon>
        <taxon>Nocardioides</taxon>
    </lineage>
</organism>
<protein>
    <submittedName>
        <fullName evidence="6">Family 16 glycosylhydrolase</fullName>
    </submittedName>
</protein>
<dbReference type="PANTHER" id="PTHR10963:SF22">
    <property type="entry name" value="GLYCOSIDASE CRH2-RELATED"/>
    <property type="match status" value="1"/>
</dbReference>
<dbReference type="PANTHER" id="PTHR10963">
    <property type="entry name" value="GLYCOSYL HYDROLASE-RELATED"/>
    <property type="match status" value="1"/>
</dbReference>
<feature type="domain" description="GH16" evidence="5">
    <location>
        <begin position="10"/>
        <end position="250"/>
    </location>
</feature>
<evidence type="ECO:0000259" key="5">
    <source>
        <dbReference type="PROSITE" id="PS51762"/>
    </source>
</evidence>
<dbReference type="Proteomes" id="UP000683575">
    <property type="component" value="Chromosome"/>
</dbReference>
<sequence>MSASVRAATAAQPNYAPSGQRMPLYKKGWRRVFAEDFRQPVARGAFPGTVYGASWRVYPDGWKDTTKLGTYAPSQVLSVHGGLLDYYLHSSGGQHLVAAALPLSEVGSYGRYAVRFRADRRMHGYKTAWLLWPDSKKWPEGGEIDWPEGNLDGTSFTAFNHFARPAGGQAGFNAPGRYQRWHTAVTEWRPGQVDFFLDGKRIGRSRKWVPREPMHWVLQTETSTDGSIPADSTRGHLYVDWAVAWRRAKDPVGPRAVSPTPITPPPAARDTTPDPSRSSPRGTTGDIVLAAVGDASPPSSTTSSNTGRVAASIRRAAPRAVAFLGDFQYEHGTCSTLVRSFDAAGWGALMPKMIATAGPTHDWAALGDTSAYARHLAGTCPGQTSGKSLADRATGRRLGPGSSYEVDLGTWRVYSVSSGLWRYSPARAARVTRWLAGALARGKAAGDHPLVIWHEPYWTSSTQEHTADTALRPWIQVLDSYDVPLLLSGHQHGYERFAPQDAGGTLDAATGTQQFVVGTGGIGFYPWESTAQNSLTRESRTFGWLRLVLHPDGSYDWRFVRTGGARYYDSGRR</sequence>
<keyword evidence="1" id="KW-0732">Signal</keyword>
<dbReference type="Pfam" id="PF00722">
    <property type="entry name" value="Glyco_hydro_16"/>
    <property type="match status" value="1"/>
</dbReference>
<dbReference type="AlphaFoldDB" id="A0A975XZ78"/>
<evidence type="ECO:0000313" key="6">
    <source>
        <dbReference type="EMBL" id="QWZ06994.1"/>
    </source>
</evidence>
<dbReference type="CDD" id="cd00413">
    <property type="entry name" value="Glyco_hydrolase_16"/>
    <property type="match status" value="1"/>
</dbReference>
<dbReference type="PROSITE" id="PS51762">
    <property type="entry name" value="GH16_2"/>
    <property type="match status" value="1"/>
</dbReference>
<proteinExistence type="predicted"/>
<evidence type="ECO:0000256" key="3">
    <source>
        <dbReference type="ARBA" id="ARBA00023295"/>
    </source>
</evidence>
<feature type="region of interest" description="Disordered" evidence="4">
    <location>
        <begin position="251"/>
        <end position="284"/>
    </location>
</feature>
<dbReference type="KEGG" id="nps:KRR39_15945"/>
<dbReference type="InterPro" id="IPR000757">
    <property type="entry name" value="Beta-glucanase-like"/>
</dbReference>
<evidence type="ECO:0000313" key="7">
    <source>
        <dbReference type="Proteomes" id="UP000683575"/>
    </source>
</evidence>
<keyword evidence="7" id="KW-1185">Reference proteome</keyword>
<evidence type="ECO:0000256" key="2">
    <source>
        <dbReference type="ARBA" id="ARBA00022801"/>
    </source>
</evidence>
<keyword evidence="2" id="KW-0378">Hydrolase</keyword>
<evidence type="ECO:0000256" key="4">
    <source>
        <dbReference type="SAM" id="MobiDB-lite"/>
    </source>
</evidence>
<dbReference type="InterPro" id="IPR050546">
    <property type="entry name" value="Glycosyl_Hydrlase_16"/>
</dbReference>
<dbReference type="RefSeq" id="WP_216938438.1">
    <property type="nucleotide sequence ID" value="NZ_CP077062.1"/>
</dbReference>
<evidence type="ECO:0000256" key="1">
    <source>
        <dbReference type="ARBA" id="ARBA00022729"/>
    </source>
</evidence>